<name>A0A8J2MA89_9BILA</name>
<feature type="region of interest" description="Disordered" evidence="1">
    <location>
        <begin position="50"/>
        <end position="70"/>
    </location>
</feature>
<gene>
    <name evidence="2" type="ORF">CJOHNSTONI_LOCUS7910</name>
</gene>
<keyword evidence="3" id="KW-1185">Reference proteome</keyword>
<dbReference type="AlphaFoldDB" id="A0A8J2MA89"/>
<proteinExistence type="predicted"/>
<protein>
    <submittedName>
        <fullName evidence="2">Uncharacterized protein</fullName>
    </submittedName>
</protein>
<dbReference type="EMBL" id="CAKAEH010001632">
    <property type="protein sequence ID" value="CAG9538177.1"/>
    <property type="molecule type" value="Genomic_DNA"/>
</dbReference>
<sequence length="70" mass="7464">MNFRLNCAVITLKSEESVSLKAVSVRGTFITSDVARGWDVAVCGRRGQILGSNRHSAKGGGRGNTKSLNK</sequence>
<evidence type="ECO:0000313" key="2">
    <source>
        <dbReference type="EMBL" id="CAG9538177.1"/>
    </source>
</evidence>
<evidence type="ECO:0000256" key="1">
    <source>
        <dbReference type="SAM" id="MobiDB-lite"/>
    </source>
</evidence>
<organism evidence="2 3">
    <name type="scientific">Cercopithifilaria johnstoni</name>
    <dbReference type="NCBI Taxonomy" id="2874296"/>
    <lineage>
        <taxon>Eukaryota</taxon>
        <taxon>Metazoa</taxon>
        <taxon>Ecdysozoa</taxon>
        <taxon>Nematoda</taxon>
        <taxon>Chromadorea</taxon>
        <taxon>Rhabditida</taxon>
        <taxon>Spirurina</taxon>
        <taxon>Spiruromorpha</taxon>
        <taxon>Filarioidea</taxon>
        <taxon>Onchocercidae</taxon>
        <taxon>Cercopithifilaria</taxon>
    </lineage>
</organism>
<evidence type="ECO:0000313" key="3">
    <source>
        <dbReference type="Proteomes" id="UP000746747"/>
    </source>
</evidence>
<comment type="caution">
    <text evidence="2">The sequence shown here is derived from an EMBL/GenBank/DDBJ whole genome shotgun (WGS) entry which is preliminary data.</text>
</comment>
<dbReference type="Proteomes" id="UP000746747">
    <property type="component" value="Unassembled WGS sequence"/>
</dbReference>
<reference evidence="2" key="1">
    <citation type="submission" date="2021-09" db="EMBL/GenBank/DDBJ databases">
        <authorList>
            <consortium name="Pathogen Informatics"/>
        </authorList>
    </citation>
    <scope>NUCLEOTIDE SEQUENCE</scope>
</reference>
<accession>A0A8J2MA89</accession>